<dbReference type="PANTHER" id="PTHR30270:SF0">
    <property type="entry name" value="THIAMINE-MONOPHOSPHATE KINASE"/>
    <property type="match status" value="1"/>
</dbReference>
<dbReference type="HAMAP" id="MF_02128">
    <property type="entry name" value="TMP_kinase"/>
    <property type="match status" value="1"/>
</dbReference>
<feature type="binding site" evidence="2">
    <location>
        <position position="72"/>
    </location>
    <ligand>
        <name>Mg(2+)</name>
        <dbReference type="ChEBI" id="CHEBI:18420"/>
        <label>3</label>
    </ligand>
</feature>
<dbReference type="SUPFAM" id="SSF56042">
    <property type="entry name" value="PurM C-terminal domain-like"/>
    <property type="match status" value="1"/>
</dbReference>
<dbReference type="PIRSF" id="PIRSF005303">
    <property type="entry name" value="Thiam_monoph_kin"/>
    <property type="match status" value="1"/>
</dbReference>
<proteinExistence type="inferred from homology"/>
<reference evidence="5 6" key="1">
    <citation type="submission" date="2016-10" db="EMBL/GenBank/DDBJ databases">
        <authorList>
            <person name="de Groot N.N."/>
        </authorList>
    </citation>
    <scope>NUCLEOTIDE SEQUENCE [LARGE SCALE GENOMIC DNA]</scope>
    <source>
        <strain evidence="5 6">A52C2</strain>
    </source>
</reference>
<dbReference type="EMBL" id="FOFG01000002">
    <property type="protein sequence ID" value="SEP98939.1"/>
    <property type="molecule type" value="Genomic_DNA"/>
</dbReference>
<dbReference type="Gene3D" id="3.90.650.10">
    <property type="entry name" value="PurM-like C-terminal domain"/>
    <property type="match status" value="1"/>
</dbReference>
<keyword evidence="1 2" id="KW-0784">Thiamine biosynthesis</keyword>
<feature type="binding site" evidence="2">
    <location>
        <position position="27"/>
    </location>
    <ligand>
        <name>Mg(2+)</name>
        <dbReference type="ChEBI" id="CHEBI:18420"/>
        <label>4</label>
    </ligand>
</feature>
<evidence type="ECO:0000256" key="1">
    <source>
        <dbReference type="ARBA" id="ARBA00022977"/>
    </source>
</evidence>
<dbReference type="RefSeq" id="WP_092495296.1">
    <property type="nucleotide sequence ID" value="NZ_FOFG01000002.1"/>
</dbReference>
<dbReference type="EC" id="2.7.4.16" evidence="2"/>
<dbReference type="InterPro" id="IPR010918">
    <property type="entry name" value="PurM-like_C_dom"/>
</dbReference>
<keyword evidence="6" id="KW-1185">Reference proteome</keyword>
<feature type="binding site" evidence="2">
    <location>
        <position position="214"/>
    </location>
    <ligand>
        <name>Mg(2+)</name>
        <dbReference type="ChEBI" id="CHEBI:18420"/>
        <label>3</label>
    </ligand>
</feature>
<evidence type="ECO:0000313" key="5">
    <source>
        <dbReference type="EMBL" id="SEP98939.1"/>
    </source>
</evidence>
<dbReference type="OrthoDB" id="9802811at2"/>
<feature type="binding site" evidence="2">
    <location>
        <position position="321"/>
    </location>
    <ligand>
        <name>substrate</name>
    </ligand>
</feature>
<evidence type="ECO:0000256" key="2">
    <source>
        <dbReference type="HAMAP-Rule" id="MF_02128"/>
    </source>
</evidence>
<keyword evidence="2" id="KW-0460">Magnesium</keyword>
<sequence length="326" mass="34353">MAIGEFDLIRRYFRPLAGEGAFDLTDDAAILQLGPGEELVVTADMVAAGVHFLPDDPADTIARKALRVNLSDVASKGAKPAGYIMTVAFPRDVEEGWIAEFCRGLAEDQREFDTRLLGGDTIGIASGLTVSITAFGKVPAGEMVHRFGGRPGDRLYVSGEIGCGAAGLRLLLGETILGPLPPAARQRLIGRYRVPQPRTALAEAVRACASAAMDVSDGLIGDCDKLVAASGCGAVIHADSVPLDPDLVTVAKDDSVLAALLTGGDDYEILAAVPPEDEERFRFMAARAGIAVTRIGELVEEAGAVEVLRGGRPMDLARRSYDHGRT</sequence>
<evidence type="ECO:0000259" key="3">
    <source>
        <dbReference type="Pfam" id="PF00586"/>
    </source>
</evidence>
<dbReference type="PANTHER" id="PTHR30270">
    <property type="entry name" value="THIAMINE-MONOPHOSPHATE KINASE"/>
    <property type="match status" value="1"/>
</dbReference>
<feature type="binding site" evidence="2">
    <location>
        <position position="72"/>
    </location>
    <ligand>
        <name>Mg(2+)</name>
        <dbReference type="ChEBI" id="CHEBI:18420"/>
        <label>2</label>
    </ligand>
</feature>
<gene>
    <name evidence="2" type="primary">thiL</name>
    <name evidence="5" type="ORF">SAMN05216548_102116</name>
</gene>
<dbReference type="AlphaFoldDB" id="A0A1H9CCQ6"/>
<keyword evidence="2" id="KW-0479">Metal-binding</keyword>
<feature type="binding site" evidence="2">
    <location>
        <position position="44"/>
    </location>
    <ligand>
        <name>Mg(2+)</name>
        <dbReference type="ChEBI" id="CHEBI:18420"/>
        <label>1</label>
    </ligand>
</feature>
<dbReference type="GO" id="GO:0009030">
    <property type="term" value="F:thiamine-phosphate kinase activity"/>
    <property type="evidence" value="ECO:0007669"/>
    <property type="project" value="UniProtKB-UniRule"/>
</dbReference>
<accession>A0A1H9CCQ6</accession>
<feature type="binding site" evidence="2">
    <location>
        <position position="27"/>
    </location>
    <ligand>
        <name>Mg(2+)</name>
        <dbReference type="ChEBI" id="CHEBI:18420"/>
        <label>3</label>
    </ligand>
</feature>
<comment type="similarity">
    <text evidence="2">Belongs to the thiamine-monophosphate kinase family.</text>
</comment>
<comment type="function">
    <text evidence="2">Catalyzes the ATP-dependent phosphorylation of thiamine-monophosphate (TMP) to form thiamine-pyrophosphate (TPP), the active form of vitamin B1.</text>
</comment>
<comment type="caution">
    <text evidence="2">Lacks conserved residue(s) required for the propagation of feature annotation.</text>
</comment>
<dbReference type="GO" id="GO:0005524">
    <property type="term" value="F:ATP binding"/>
    <property type="evidence" value="ECO:0007669"/>
    <property type="project" value="UniProtKB-UniRule"/>
</dbReference>
<feature type="binding site" evidence="2">
    <location>
        <position position="120"/>
    </location>
    <ligand>
        <name>Mg(2+)</name>
        <dbReference type="ChEBI" id="CHEBI:18420"/>
        <label>1</label>
    </ligand>
</feature>
<dbReference type="NCBIfam" id="TIGR01379">
    <property type="entry name" value="thiL"/>
    <property type="match status" value="1"/>
</dbReference>
<feature type="binding site" evidence="2">
    <location>
        <position position="42"/>
    </location>
    <ligand>
        <name>Mg(2+)</name>
        <dbReference type="ChEBI" id="CHEBI:18420"/>
        <label>4</label>
    </ligand>
</feature>
<evidence type="ECO:0000313" key="6">
    <source>
        <dbReference type="Proteomes" id="UP000199647"/>
    </source>
</evidence>
<feature type="domain" description="PurM-like N-terminal" evidence="3">
    <location>
        <begin position="26"/>
        <end position="138"/>
    </location>
</feature>
<name>A0A1H9CCQ6_9HYPH</name>
<feature type="binding site" evidence="2">
    <location>
        <begin position="119"/>
        <end position="120"/>
    </location>
    <ligand>
        <name>ATP</name>
        <dbReference type="ChEBI" id="CHEBI:30616"/>
    </ligand>
</feature>
<feature type="binding site" evidence="2">
    <location>
        <position position="72"/>
    </location>
    <ligand>
        <name>Mg(2+)</name>
        <dbReference type="ChEBI" id="CHEBI:18420"/>
        <label>4</label>
    </ligand>
</feature>
<dbReference type="Proteomes" id="UP000199647">
    <property type="component" value="Unassembled WGS sequence"/>
</dbReference>
<dbReference type="GO" id="GO:0000287">
    <property type="term" value="F:magnesium ion binding"/>
    <property type="evidence" value="ECO:0007669"/>
    <property type="project" value="UniProtKB-UniRule"/>
</dbReference>
<dbReference type="STRING" id="1855383.SAMN05216548_102116"/>
<dbReference type="Pfam" id="PF02769">
    <property type="entry name" value="AIRS_C"/>
    <property type="match status" value="1"/>
</dbReference>
<dbReference type="InterPro" id="IPR036921">
    <property type="entry name" value="PurM-like_N_sf"/>
</dbReference>
<comment type="pathway">
    <text evidence="2">Cofactor biosynthesis; thiamine diphosphate biosynthesis; thiamine diphosphate from thiamine phosphate: step 1/1.</text>
</comment>
<dbReference type="CDD" id="cd02194">
    <property type="entry name" value="ThiL"/>
    <property type="match status" value="1"/>
</dbReference>
<dbReference type="InterPro" id="IPR016188">
    <property type="entry name" value="PurM-like_N"/>
</dbReference>
<feature type="binding site" evidence="2">
    <location>
        <position position="265"/>
    </location>
    <ligand>
        <name>substrate</name>
    </ligand>
</feature>
<dbReference type="UniPathway" id="UPA00060">
    <property type="reaction ID" value="UER00142"/>
</dbReference>
<feature type="binding site" evidence="2">
    <location>
        <position position="216"/>
    </location>
    <ligand>
        <name>ATP</name>
        <dbReference type="ChEBI" id="CHEBI:30616"/>
    </ligand>
</feature>
<keyword evidence="2" id="KW-0547">Nucleotide-binding</keyword>
<feature type="binding site" evidence="2">
    <location>
        <position position="146"/>
    </location>
    <ligand>
        <name>ATP</name>
        <dbReference type="ChEBI" id="CHEBI:30616"/>
    </ligand>
</feature>
<keyword evidence="2" id="KW-0067">ATP-binding</keyword>
<evidence type="ECO:0000259" key="4">
    <source>
        <dbReference type="Pfam" id="PF02769"/>
    </source>
</evidence>
<dbReference type="Pfam" id="PF00586">
    <property type="entry name" value="AIRS"/>
    <property type="match status" value="1"/>
</dbReference>
<dbReference type="GO" id="GO:0009228">
    <property type="term" value="P:thiamine biosynthetic process"/>
    <property type="evidence" value="ECO:0007669"/>
    <property type="project" value="UniProtKB-KW"/>
</dbReference>
<keyword evidence="2" id="KW-0808">Transferase</keyword>
<protein>
    <recommendedName>
        <fullName evidence="2">Thiamine-monophosphate kinase</fullName>
        <shortName evidence="2">TMP kinase</shortName>
        <shortName evidence="2">Thiamine-phosphate kinase</shortName>
        <ecNumber evidence="2">2.7.4.16</ecNumber>
    </recommendedName>
</protein>
<organism evidence="5 6">
    <name type="scientific">Faunimonas pinastri</name>
    <dbReference type="NCBI Taxonomy" id="1855383"/>
    <lineage>
        <taxon>Bacteria</taxon>
        <taxon>Pseudomonadati</taxon>
        <taxon>Pseudomonadota</taxon>
        <taxon>Alphaproteobacteria</taxon>
        <taxon>Hyphomicrobiales</taxon>
        <taxon>Afifellaceae</taxon>
        <taxon>Faunimonas</taxon>
    </lineage>
</organism>
<keyword evidence="2 5" id="KW-0418">Kinase</keyword>
<dbReference type="GO" id="GO:0009229">
    <property type="term" value="P:thiamine diphosphate biosynthetic process"/>
    <property type="evidence" value="ECO:0007669"/>
    <property type="project" value="UniProtKB-UniRule"/>
</dbReference>
<comment type="miscellaneous">
    <text evidence="2">Reaction mechanism of ThiL seems to utilize a direct, inline transfer of the gamma-phosphate of ATP to TMP rather than a phosphorylated enzyme intermediate.</text>
</comment>
<dbReference type="InterPro" id="IPR036676">
    <property type="entry name" value="PurM-like_C_sf"/>
</dbReference>
<dbReference type="Gene3D" id="3.30.1330.10">
    <property type="entry name" value="PurM-like, N-terminal domain"/>
    <property type="match status" value="1"/>
</dbReference>
<feature type="domain" description="PurM-like C-terminal" evidence="4">
    <location>
        <begin position="150"/>
        <end position="303"/>
    </location>
</feature>
<feature type="binding site" evidence="2">
    <location>
        <position position="51"/>
    </location>
    <ligand>
        <name>substrate</name>
    </ligand>
</feature>
<comment type="catalytic activity">
    <reaction evidence="2">
        <text>thiamine phosphate + ATP = thiamine diphosphate + ADP</text>
        <dbReference type="Rhea" id="RHEA:15913"/>
        <dbReference type="ChEBI" id="CHEBI:30616"/>
        <dbReference type="ChEBI" id="CHEBI:37575"/>
        <dbReference type="ChEBI" id="CHEBI:58937"/>
        <dbReference type="ChEBI" id="CHEBI:456216"/>
        <dbReference type="EC" id="2.7.4.16"/>
    </reaction>
</comment>
<dbReference type="SUPFAM" id="SSF55326">
    <property type="entry name" value="PurM N-terminal domain-like"/>
    <property type="match status" value="1"/>
</dbReference>
<feature type="binding site" evidence="2">
    <location>
        <position position="217"/>
    </location>
    <ligand>
        <name>Mg(2+)</name>
        <dbReference type="ChEBI" id="CHEBI:18420"/>
        <label>5</label>
    </ligand>
</feature>
<feature type="binding site" evidence="2">
    <location>
        <position position="44"/>
    </location>
    <ligand>
        <name>Mg(2+)</name>
        <dbReference type="ChEBI" id="CHEBI:18420"/>
        <label>2</label>
    </ligand>
</feature>
<dbReference type="InterPro" id="IPR006283">
    <property type="entry name" value="ThiL-like"/>
</dbReference>